<feature type="region of interest" description="Disordered" evidence="1">
    <location>
        <begin position="114"/>
        <end position="174"/>
    </location>
</feature>
<gene>
    <name evidence="2" type="ORF">BCR35DRAFT_311213</name>
</gene>
<dbReference type="PANTHER" id="PTHR48125:SF10">
    <property type="entry name" value="OS12G0136300 PROTEIN"/>
    <property type="match status" value="1"/>
</dbReference>
<feature type="region of interest" description="Disordered" evidence="1">
    <location>
        <begin position="650"/>
        <end position="752"/>
    </location>
</feature>
<dbReference type="STRING" id="106004.A0A1Y2C896"/>
<dbReference type="Proteomes" id="UP000193467">
    <property type="component" value="Unassembled WGS sequence"/>
</dbReference>
<feature type="compositionally biased region" description="Low complexity" evidence="1">
    <location>
        <begin position="143"/>
        <end position="172"/>
    </location>
</feature>
<reference evidence="2 3" key="1">
    <citation type="submission" date="2016-07" db="EMBL/GenBank/DDBJ databases">
        <title>Pervasive Adenine N6-methylation of Active Genes in Fungi.</title>
        <authorList>
            <consortium name="DOE Joint Genome Institute"/>
            <person name="Mondo S.J."/>
            <person name="Dannebaum R.O."/>
            <person name="Kuo R.C."/>
            <person name="Labutti K."/>
            <person name="Haridas S."/>
            <person name="Kuo A."/>
            <person name="Salamov A."/>
            <person name="Ahrendt S.R."/>
            <person name="Lipzen A."/>
            <person name="Sullivan W."/>
            <person name="Andreopoulos W.B."/>
            <person name="Clum A."/>
            <person name="Lindquist E."/>
            <person name="Daum C."/>
            <person name="Ramamoorthy G.K."/>
            <person name="Gryganskyi A."/>
            <person name="Culley D."/>
            <person name="Magnuson J.K."/>
            <person name="James T.Y."/>
            <person name="O'Malley M.A."/>
            <person name="Stajich J.E."/>
            <person name="Spatafora J.W."/>
            <person name="Visel A."/>
            <person name="Grigoriev I.V."/>
        </authorList>
    </citation>
    <scope>NUCLEOTIDE SEQUENCE [LARGE SCALE GENOMIC DNA]</scope>
    <source>
        <strain evidence="2 3">62-1032</strain>
    </source>
</reference>
<feature type="compositionally biased region" description="Low complexity" evidence="1">
    <location>
        <begin position="865"/>
        <end position="883"/>
    </location>
</feature>
<feature type="compositionally biased region" description="Polar residues" evidence="1">
    <location>
        <begin position="1114"/>
        <end position="1133"/>
    </location>
</feature>
<evidence type="ECO:0000256" key="1">
    <source>
        <dbReference type="SAM" id="MobiDB-lite"/>
    </source>
</evidence>
<feature type="compositionally biased region" description="Low complexity" evidence="1">
    <location>
        <begin position="1033"/>
        <end position="1063"/>
    </location>
</feature>
<protein>
    <submittedName>
        <fullName evidence="2">Uncharacterized protein</fullName>
    </submittedName>
</protein>
<feature type="region of interest" description="Disordered" evidence="1">
    <location>
        <begin position="844"/>
        <end position="941"/>
    </location>
</feature>
<feature type="compositionally biased region" description="Pro residues" evidence="1">
    <location>
        <begin position="707"/>
        <end position="717"/>
    </location>
</feature>
<feature type="compositionally biased region" description="Polar residues" evidence="1">
    <location>
        <begin position="890"/>
        <end position="904"/>
    </location>
</feature>
<proteinExistence type="predicted"/>
<feature type="region of interest" description="Disordered" evidence="1">
    <location>
        <begin position="1033"/>
        <end position="1141"/>
    </location>
</feature>
<feature type="compositionally biased region" description="Gly residues" evidence="1">
    <location>
        <begin position="650"/>
        <end position="662"/>
    </location>
</feature>
<feature type="region of interest" description="Disordered" evidence="1">
    <location>
        <begin position="531"/>
        <end position="554"/>
    </location>
</feature>
<name>A0A1Y2C896_9BASI</name>
<feature type="compositionally biased region" description="Gly residues" evidence="1">
    <location>
        <begin position="672"/>
        <end position="701"/>
    </location>
</feature>
<feature type="compositionally biased region" description="Low complexity" evidence="1">
    <location>
        <begin position="11"/>
        <end position="26"/>
    </location>
</feature>
<feature type="compositionally biased region" description="Acidic residues" evidence="1">
    <location>
        <begin position="131"/>
        <end position="141"/>
    </location>
</feature>
<evidence type="ECO:0000313" key="2">
    <source>
        <dbReference type="EMBL" id="ORY43248.1"/>
    </source>
</evidence>
<keyword evidence="3" id="KW-1185">Reference proteome</keyword>
<sequence>MAESTKRALSAEAEAAPEAVAEQPAALTTEPAPKRARTSLPSGIPGIADVPVDAAARSTFFDVTEGLVAAGAKPVEQMERNLEAENMDIIMGQDSVSDDDEDDEDGMVLEQLVSQSTSAPPPQEPAAATTAEDEASEDVDGDAVVVPTASETATPATAASSSAPTPAVASTEPVDERVAFPTRYLTNFWRTITKLHTPRYELTASRTLNPQLYGCTLHLHFPPSSTRSFTVNTTLANKREAKDAASATALKAGVCEKGAEARQKAGPEQEALGSRSKVKAAEALAEEGGDPWGTVDNPAGILHQAFQRFMPVGKFWFEWELEQATSLHGVTLHIPVTNSLTKTYTLPPTYTSRKEGKDAIARIALRDGIIALYEEKFKERLEKDSGGYLSFSQSGADASGKEQGIEGRDAIAVLNKECTECFGNVKALGWKFSTVNEEPDPKKQEKEDVGITPSAASVAPVQLHGVTLTITLHPPSAADLPSSAPSSQTGLVSFPVPPTFLSRQHARMAAAAAALKGGAVAEMKRAKKEWGAKAGLAGQPKEKKPETPLPSAGSVKYEDLKNLSNGTAYLNLCFQRWTGTTAPISFEYTLDAETGKHGCRLTIMPSTLLGVRKYSTANDHTSKKAAKEAVVQLAFADRVLDLIQPKSFAKGGGAAVRGGKNGSRGAINGKGAMRGGMNEGGRGGFGGQPQGRFGGPPGGFNNGYATPPYPSQSPHPSPYFNQQQPLPNGQPQHNVHLFGPFAPPPGTPPAQGQDMVAYLDDFCRDWMGPSAPLPSYDVRQDPRTGLFGAVVRLSLAPNDANTKAFWVDFDFHTRADAQEAVARISVMDGVLDVVRREVPRFVGGAVGGPGFGPGPVARQPPPHQQPRTPFQQPQQQPRPTGRQPLPPQGSPSVGPQAGSLSQQQRGGGKQEKPRTVSNKASNGPAAKPKAQASRDETDGKKSSLMASLYQTYEVLFDGQLSRKPVFDVSPAEGSGRFAGTVRIALSVSQVISYTTPSVYTNKRDAKEAAAALAINEGRAVEQMKAIAASEWAGAGSNASESTSTAEKASASSSSGRAGTAQVGQQGGGANPASAQSFGLPGAGVAPSHQSAARSNEGAAFPSGQGSSALVGAASTASSQPPRVSSFASAQQAPTREGDSKAMSTLKDFCISNAYPPPEFSSEAGLTTTSPDGSTSTTGVRVWCIVGELKFELPRPKSVEEGTEKLAGRVLKHLTAEVEKRKTEGAV</sequence>
<comment type="caution">
    <text evidence="2">The sequence shown here is derived from an EMBL/GenBank/DDBJ whole genome shotgun (WGS) entry which is preliminary data.</text>
</comment>
<accession>A0A1Y2C896</accession>
<feature type="region of interest" description="Disordered" evidence="1">
    <location>
        <begin position="1"/>
        <end position="48"/>
    </location>
</feature>
<feature type="compositionally biased region" description="Low complexity" evidence="1">
    <location>
        <begin position="718"/>
        <end position="740"/>
    </location>
</feature>
<organism evidence="2 3">
    <name type="scientific">Leucosporidium creatinivorum</name>
    <dbReference type="NCBI Taxonomy" id="106004"/>
    <lineage>
        <taxon>Eukaryota</taxon>
        <taxon>Fungi</taxon>
        <taxon>Dikarya</taxon>
        <taxon>Basidiomycota</taxon>
        <taxon>Pucciniomycotina</taxon>
        <taxon>Microbotryomycetes</taxon>
        <taxon>Leucosporidiales</taxon>
        <taxon>Leucosporidium</taxon>
    </lineage>
</organism>
<dbReference type="OrthoDB" id="2527312at2759"/>
<dbReference type="PANTHER" id="PTHR48125">
    <property type="entry name" value="LP07818P1"/>
    <property type="match status" value="1"/>
</dbReference>
<feature type="compositionally biased region" description="Basic and acidic residues" evidence="1">
    <location>
        <begin position="932"/>
        <end position="941"/>
    </location>
</feature>
<evidence type="ECO:0000313" key="3">
    <source>
        <dbReference type="Proteomes" id="UP000193467"/>
    </source>
</evidence>
<feature type="compositionally biased region" description="Gly residues" evidence="1">
    <location>
        <begin position="844"/>
        <end position="853"/>
    </location>
</feature>
<dbReference type="AlphaFoldDB" id="A0A1Y2C896"/>
<dbReference type="InParanoid" id="A0A1Y2C896"/>
<dbReference type="EMBL" id="MCGR01000129">
    <property type="protein sequence ID" value="ORY43248.1"/>
    <property type="molecule type" value="Genomic_DNA"/>
</dbReference>